<dbReference type="Pfam" id="PF09019">
    <property type="entry name" value="EcoRII-C"/>
    <property type="match status" value="1"/>
</dbReference>
<dbReference type="InterPro" id="IPR015109">
    <property type="entry name" value="Restrct_endonuc_II_EcoRII_C"/>
</dbReference>
<sequence length="438" mass="48890">MSYEVDWPQILGWLGKSQTVWIKKLSRNDCSWADDRDKHQAGFYVPHDIRAAGFFPALSNVNADKSHIFEALIQTVWPETGELKLSRVVHYSNKGPETHLTRLPREQFAGLTPASILVMGSFEGADGPAWWALVVDSASETASVLETFFDLDSNFHSILVNPADFISRARDENEMLIEELTEALKCGTLASFIASAALPATETLALMAQEEFLRGRSGSLNPFELDAPGNAVMEISRDIEYRLYRRAEMRHRAAEVLRILTSQGGSTDIATSVVRGFSDLNATFLSASQHRKSRAGMSFEHHIRRMLEDGGVRYQAQAVTGGRRPDFVMPDGAALGPKAKEHGISLVLSAKTTLRERWKQITLERFASPIFLATVDDRISDDAIIDMSAHSICLVVPESLKESDYDKHGNVITFAQFFRDQVRDRRPALIRAPVFHLT</sequence>
<dbReference type="CDD" id="cd22322">
    <property type="entry name" value="EcoRII-like"/>
    <property type="match status" value="1"/>
</dbReference>
<name>A0ABX7R9F1_9GAMM</name>
<accession>A0ABX7R9F1</accession>
<evidence type="ECO:0000313" key="2">
    <source>
        <dbReference type="EMBL" id="QSX74610.1"/>
    </source>
</evidence>
<organism evidence="2 3">
    <name type="scientific">Lysobacter arenosi</name>
    <dbReference type="NCBI Taxonomy" id="2795387"/>
    <lineage>
        <taxon>Bacteria</taxon>
        <taxon>Pseudomonadati</taxon>
        <taxon>Pseudomonadota</taxon>
        <taxon>Gammaproteobacteria</taxon>
        <taxon>Lysobacterales</taxon>
        <taxon>Lysobacteraceae</taxon>
        <taxon>Lysobacter</taxon>
    </lineage>
</organism>
<dbReference type="InterPro" id="IPR011335">
    <property type="entry name" value="Restrct_endonuc-II-like"/>
</dbReference>
<protein>
    <recommendedName>
        <fullName evidence="1">Restriction endonuclease type II EcoRII C-terminal domain-containing protein</fullName>
    </recommendedName>
</protein>
<feature type="domain" description="Restriction endonuclease type II EcoRII C-terminal" evidence="1">
    <location>
        <begin position="282"/>
        <end position="417"/>
    </location>
</feature>
<dbReference type="SUPFAM" id="SSF52980">
    <property type="entry name" value="Restriction endonuclease-like"/>
    <property type="match status" value="1"/>
</dbReference>
<dbReference type="InterPro" id="IPR015300">
    <property type="entry name" value="DNA-bd_pseudobarrel_sf"/>
</dbReference>
<dbReference type="EMBL" id="CP071517">
    <property type="protein sequence ID" value="QSX74610.1"/>
    <property type="molecule type" value="Genomic_DNA"/>
</dbReference>
<dbReference type="Gene3D" id="2.40.330.10">
    <property type="entry name" value="DNA-binding pseudobarrel domain"/>
    <property type="match status" value="1"/>
</dbReference>
<dbReference type="InterPro" id="IPR038365">
    <property type="entry name" value="EcoRII_C_sf"/>
</dbReference>
<dbReference type="RefSeq" id="WP_200609037.1">
    <property type="nucleotide sequence ID" value="NZ_CP071517.1"/>
</dbReference>
<evidence type="ECO:0000313" key="3">
    <source>
        <dbReference type="Proteomes" id="UP000663400"/>
    </source>
</evidence>
<evidence type="ECO:0000259" key="1">
    <source>
        <dbReference type="Pfam" id="PF09019"/>
    </source>
</evidence>
<keyword evidence="3" id="KW-1185">Reference proteome</keyword>
<dbReference type="Proteomes" id="UP000663400">
    <property type="component" value="Chromosome"/>
</dbReference>
<proteinExistence type="predicted"/>
<dbReference type="Gene3D" id="3.40.91.80">
    <property type="match status" value="1"/>
</dbReference>
<gene>
    <name evidence="2" type="ORF">HIV01_015740</name>
</gene>
<reference evidence="2 3" key="1">
    <citation type="submission" date="2021-02" db="EMBL/GenBank/DDBJ databases">
        <title>Lysobacter arenosi sp. nov., isolated from soil of gangwondo yeongwol, south Korea.</title>
        <authorList>
            <person name="Kim K.R."/>
            <person name="Kim K.H."/>
            <person name="Jeon C.O."/>
        </authorList>
    </citation>
    <scope>NUCLEOTIDE SEQUENCE [LARGE SCALE GENOMIC DNA]</scope>
    <source>
        <strain evidence="2 3">R7</strain>
    </source>
</reference>